<dbReference type="Gene3D" id="3.40.50.2300">
    <property type="match status" value="1"/>
</dbReference>
<gene>
    <name evidence="3" type="ORF">GPY61_05445</name>
</gene>
<dbReference type="PANTHER" id="PTHR43384">
    <property type="entry name" value="SEPTUM SITE-DETERMINING PROTEIN MIND HOMOLOG, CHLOROPLASTIC-RELATED"/>
    <property type="match status" value="1"/>
</dbReference>
<dbReference type="GO" id="GO:0051782">
    <property type="term" value="P:negative regulation of cell division"/>
    <property type="evidence" value="ECO:0007669"/>
    <property type="project" value="TreeGrafter"/>
</dbReference>
<protein>
    <submittedName>
        <fullName evidence="3">AAA family ATPase</fullName>
    </submittedName>
</protein>
<proteinExistence type="predicted"/>
<evidence type="ECO:0000313" key="3">
    <source>
        <dbReference type="EMBL" id="MVW59366.1"/>
    </source>
</evidence>
<dbReference type="RefSeq" id="WP_056135600.1">
    <property type="nucleotide sequence ID" value="NZ_WSES01000002.1"/>
</dbReference>
<dbReference type="InterPro" id="IPR011006">
    <property type="entry name" value="CheY-like_superfamily"/>
</dbReference>
<dbReference type="SUPFAM" id="SSF52540">
    <property type="entry name" value="P-loop containing nucleoside triphosphate hydrolases"/>
    <property type="match status" value="1"/>
</dbReference>
<dbReference type="InterPro" id="IPR025669">
    <property type="entry name" value="AAA_dom"/>
</dbReference>
<dbReference type="InterPro" id="IPR001789">
    <property type="entry name" value="Sig_transdc_resp-reg_receiver"/>
</dbReference>
<dbReference type="InterPro" id="IPR027417">
    <property type="entry name" value="P-loop_NTPase"/>
</dbReference>
<comment type="caution">
    <text evidence="3">The sequence shown here is derived from an EMBL/GenBank/DDBJ whole genome shotgun (WGS) entry which is preliminary data.</text>
</comment>
<dbReference type="PROSITE" id="PS50110">
    <property type="entry name" value="RESPONSE_REGULATORY"/>
    <property type="match status" value="1"/>
</dbReference>
<evidence type="ECO:0000259" key="2">
    <source>
        <dbReference type="PROSITE" id="PS50110"/>
    </source>
</evidence>
<dbReference type="GO" id="GO:0000160">
    <property type="term" value="P:phosphorelay signal transduction system"/>
    <property type="evidence" value="ECO:0007669"/>
    <property type="project" value="InterPro"/>
</dbReference>
<dbReference type="AlphaFoldDB" id="A0A7X3FWQ0"/>
<organism evidence="3 4">
    <name type="scientific">Massilia cellulosiltytica</name>
    <dbReference type="NCBI Taxonomy" id="2683234"/>
    <lineage>
        <taxon>Bacteria</taxon>
        <taxon>Pseudomonadati</taxon>
        <taxon>Pseudomonadota</taxon>
        <taxon>Betaproteobacteria</taxon>
        <taxon>Burkholderiales</taxon>
        <taxon>Oxalobacteraceae</taxon>
        <taxon>Telluria group</taxon>
        <taxon>Massilia</taxon>
    </lineage>
</organism>
<sequence>MKIVIVSEDKAFLKLAASILAVTGHDVMSTAGNAAELRTLAKALAPDVLLLDGRDDKALDFTQIERTTMQCPGVAVLLLATARAPGFLIDAMRAGVREVLPSVHPGELLAAVERAAVKLSAVRTASQGKIHAFIGTSGGSGTTFLATNFGYQLAQSHKVLLIDLNLQFGDALSFLQDTRAASTITDLTRDINRLDAPLLQATTIKVTPAYSILAAPEEPGQAADIRPEHIDAILKLAVTQYDFVLLDLPRVVDAMLMTALDQAASIFLVLQASVPHLRNADKLLSVFRSLDYPKDKIELLLNRYDKRDDITLDKIRRTLGAHEIHMIANGWRQVSTAINHGVPLVQVERKHGVIRGLSELGGAMAAAAEPPASLFDRLFRRA</sequence>
<dbReference type="GO" id="GO:0005524">
    <property type="term" value="F:ATP binding"/>
    <property type="evidence" value="ECO:0007669"/>
    <property type="project" value="TreeGrafter"/>
</dbReference>
<accession>A0A7X3FWQ0</accession>
<keyword evidence="4" id="KW-1185">Reference proteome</keyword>
<dbReference type="EMBL" id="WSES01000002">
    <property type="protein sequence ID" value="MVW59366.1"/>
    <property type="molecule type" value="Genomic_DNA"/>
</dbReference>
<dbReference type="InterPro" id="IPR050625">
    <property type="entry name" value="ParA/MinD_ATPase"/>
</dbReference>
<feature type="domain" description="Response regulatory" evidence="2">
    <location>
        <begin position="2"/>
        <end position="117"/>
    </location>
</feature>
<dbReference type="GO" id="GO:0005829">
    <property type="term" value="C:cytosol"/>
    <property type="evidence" value="ECO:0007669"/>
    <property type="project" value="TreeGrafter"/>
</dbReference>
<dbReference type="Pfam" id="PF13614">
    <property type="entry name" value="AAA_31"/>
    <property type="match status" value="1"/>
</dbReference>
<dbReference type="PANTHER" id="PTHR43384:SF13">
    <property type="entry name" value="SLR0110 PROTEIN"/>
    <property type="match status" value="1"/>
</dbReference>
<reference evidence="3 4" key="1">
    <citation type="submission" date="2019-12" db="EMBL/GenBank/DDBJ databases">
        <authorList>
            <person name="Li C."/>
            <person name="Zhao J."/>
        </authorList>
    </citation>
    <scope>NUCLEOTIDE SEQUENCE [LARGE SCALE GENOMIC DNA]</scope>
    <source>
        <strain evidence="3 4">NEAU-DD11</strain>
    </source>
</reference>
<name>A0A7X3FWQ0_9BURK</name>
<feature type="modified residue" description="4-aspartylphosphate" evidence="1">
    <location>
        <position position="52"/>
    </location>
</feature>
<evidence type="ECO:0000313" key="4">
    <source>
        <dbReference type="Proteomes" id="UP000443353"/>
    </source>
</evidence>
<dbReference type="Gene3D" id="3.40.50.300">
    <property type="entry name" value="P-loop containing nucleotide triphosphate hydrolases"/>
    <property type="match status" value="1"/>
</dbReference>
<evidence type="ECO:0000256" key="1">
    <source>
        <dbReference type="PROSITE-ProRule" id="PRU00169"/>
    </source>
</evidence>
<dbReference type="Proteomes" id="UP000443353">
    <property type="component" value="Unassembled WGS sequence"/>
</dbReference>
<keyword evidence="1" id="KW-0597">Phosphoprotein</keyword>
<dbReference type="SUPFAM" id="SSF52172">
    <property type="entry name" value="CheY-like"/>
    <property type="match status" value="1"/>
</dbReference>
<dbReference type="GO" id="GO:0009898">
    <property type="term" value="C:cytoplasmic side of plasma membrane"/>
    <property type="evidence" value="ECO:0007669"/>
    <property type="project" value="TreeGrafter"/>
</dbReference>
<dbReference type="GO" id="GO:0016887">
    <property type="term" value="F:ATP hydrolysis activity"/>
    <property type="evidence" value="ECO:0007669"/>
    <property type="project" value="TreeGrafter"/>
</dbReference>